<evidence type="ECO:0000313" key="4">
    <source>
        <dbReference type="Proteomes" id="UP000734854"/>
    </source>
</evidence>
<dbReference type="GO" id="GO:0016020">
    <property type="term" value="C:membrane"/>
    <property type="evidence" value="ECO:0007669"/>
    <property type="project" value="UniProtKB-ARBA"/>
</dbReference>
<sequence length="349" mass="38208">MYEGDWLRGKPSGMGKFSWPSGATYEGEFRSGRMDGVGTFTGADGDTYNGHWATNRKHGFSSKSYANGDYYEGTLRCNLQGAMGVACGETATSTWVSGATTSSMATAPSSGPTATAASVSLATEKNTPRICIWDSNSEARDVTCDVVDSLESSLFAWPTTEAKKPGQTILKGHKNYDLMLNLQLGISKGKEQEKQVFWALTPLMSMSWANVGDDDDDDYYATTAPPQAVWGVSEQQHNKKVEETIEELKKKEMAELDALLHEMGIANKDSNTAQNETADKKQLEQSSEGEKKESVGAPSENRILKKKKSKKEKSSKEQEEHDQNQEKGDIEAEVVDATVVDVKERIKKG</sequence>
<proteinExistence type="predicted"/>
<dbReference type="InterPro" id="IPR003409">
    <property type="entry name" value="MORN"/>
</dbReference>
<feature type="compositionally biased region" description="Basic and acidic residues" evidence="2">
    <location>
        <begin position="312"/>
        <end position="330"/>
    </location>
</feature>
<dbReference type="PANTHER" id="PTHR31365">
    <property type="entry name" value="EXPRESSED PROTEIN"/>
    <property type="match status" value="1"/>
</dbReference>
<keyword evidence="4" id="KW-1185">Reference proteome</keyword>
<evidence type="ECO:0000256" key="1">
    <source>
        <dbReference type="ARBA" id="ARBA00022737"/>
    </source>
</evidence>
<evidence type="ECO:0000313" key="3">
    <source>
        <dbReference type="EMBL" id="KAG6495470.1"/>
    </source>
</evidence>
<comment type="caution">
    <text evidence="3">The sequence shown here is derived from an EMBL/GenBank/DDBJ whole genome shotgun (WGS) entry which is preliminary data.</text>
</comment>
<dbReference type="AlphaFoldDB" id="A0A8J5FT05"/>
<dbReference type="Proteomes" id="UP000734854">
    <property type="component" value="Unassembled WGS sequence"/>
</dbReference>
<gene>
    <name evidence="3" type="ORF">ZIOFF_043295</name>
</gene>
<keyword evidence="1" id="KW-0677">Repeat</keyword>
<feature type="compositionally biased region" description="Basic and acidic residues" evidence="2">
    <location>
        <begin position="277"/>
        <end position="294"/>
    </location>
</feature>
<dbReference type="Gene3D" id="2.20.110.10">
    <property type="entry name" value="Histone H3 K4-specific methyltransferase SET7/9 N-terminal domain"/>
    <property type="match status" value="1"/>
</dbReference>
<accession>A0A8J5FT05</accession>
<dbReference type="FunFam" id="2.20.110.10:FF:000015">
    <property type="entry name" value="Phosphatidylinositol 4-phosphate 5-kinase"/>
    <property type="match status" value="1"/>
</dbReference>
<protein>
    <submittedName>
        <fullName evidence="3">Uncharacterized protein</fullName>
    </submittedName>
</protein>
<name>A0A8J5FT05_ZINOF</name>
<reference evidence="3 4" key="1">
    <citation type="submission" date="2020-08" db="EMBL/GenBank/DDBJ databases">
        <title>Plant Genome Project.</title>
        <authorList>
            <person name="Zhang R.-G."/>
        </authorList>
    </citation>
    <scope>NUCLEOTIDE SEQUENCE [LARGE SCALE GENOMIC DNA]</scope>
    <source>
        <tissue evidence="3">Rhizome</tissue>
    </source>
</reference>
<dbReference type="SMART" id="SM00698">
    <property type="entry name" value="MORN"/>
    <property type="match status" value="3"/>
</dbReference>
<feature type="region of interest" description="Disordered" evidence="2">
    <location>
        <begin position="266"/>
        <end position="349"/>
    </location>
</feature>
<dbReference type="PANTHER" id="PTHR31365:SF4">
    <property type="entry name" value="OS05G0179800 PROTEIN"/>
    <property type="match status" value="1"/>
</dbReference>
<dbReference type="EMBL" id="JACMSC010000012">
    <property type="protein sequence ID" value="KAG6495470.1"/>
    <property type="molecule type" value="Genomic_DNA"/>
</dbReference>
<organism evidence="3 4">
    <name type="scientific">Zingiber officinale</name>
    <name type="common">Ginger</name>
    <name type="synonym">Amomum zingiber</name>
    <dbReference type="NCBI Taxonomy" id="94328"/>
    <lineage>
        <taxon>Eukaryota</taxon>
        <taxon>Viridiplantae</taxon>
        <taxon>Streptophyta</taxon>
        <taxon>Embryophyta</taxon>
        <taxon>Tracheophyta</taxon>
        <taxon>Spermatophyta</taxon>
        <taxon>Magnoliopsida</taxon>
        <taxon>Liliopsida</taxon>
        <taxon>Zingiberales</taxon>
        <taxon>Zingiberaceae</taxon>
        <taxon>Zingiber</taxon>
    </lineage>
</organism>
<dbReference type="SUPFAM" id="SSF82185">
    <property type="entry name" value="Histone H3 K4-specific methyltransferase SET7/9 N-terminal domain"/>
    <property type="match status" value="1"/>
</dbReference>
<dbReference type="Pfam" id="PF02493">
    <property type="entry name" value="MORN"/>
    <property type="match status" value="2"/>
</dbReference>
<evidence type="ECO:0000256" key="2">
    <source>
        <dbReference type="SAM" id="MobiDB-lite"/>
    </source>
</evidence>